<proteinExistence type="predicted"/>
<comment type="caution">
    <text evidence="2">The sequence shown here is derived from an EMBL/GenBank/DDBJ whole genome shotgun (WGS) entry which is preliminary data.</text>
</comment>
<sequence length="366" mass="39600">MSCKYEDADERLNRLARVRENQRKSRARRQQYIEDLEQKVAVCNAQAQQREIEHLIALQKLEAENAKLRALLQRAGLAPGLVEDFLKDVSQPTVSEKIAIPRLKAPISPRSASSPYITPMIKTDEPYTPVSSTGVATACNNNVTPAPASHYPVAVQKTDACCGPASSTSVDAVCNNNNYPVTMQKPDGLVASTSVNAISNNNNSCAPPSQYAPTAQRVEESYAPTSSANFEIVCNNNISCTQASECLDNCTTPQPLEPPVGVPAEPVTTQQQQNIKLPPIASLCDCGPDSTSQWPRLNAPNNTTLCEVAQDLIDQYNTKGVDLNVIKQRLWAGFRNGDANGCRVQNNVLFEVLDEISGDAPMSGGT</sequence>
<gene>
    <name evidence="2" type="ORF">TCE0_034f10521</name>
</gene>
<protein>
    <recommendedName>
        <fullName evidence="4">BZIP domain-containing protein</fullName>
    </recommendedName>
</protein>
<dbReference type="Proteomes" id="UP000053095">
    <property type="component" value="Unassembled WGS sequence"/>
</dbReference>
<dbReference type="AlphaFoldDB" id="A0A6V8HFM9"/>
<organism evidence="2 3">
    <name type="scientific">Talaromyces pinophilus</name>
    <name type="common">Penicillium pinophilum</name>
    <dbReference type="NCBI Taxonomy" id="128442"/>
    <lineage>
        <taxon>Eukaryota</taxon>
        <taxon>Fungi</taxon>
        <taxon>Dikarya</taxon>
        <taxon>Ascomycota</taxon>
        <taxon>Pezizomycotina</taxon>
        <taxon>Eurotiomycetes</taxon>
        <taxon>Eurotiomycetidae</taxon>
        <taxon>Eurotiales</taxon>
        <taxon>Trichocomaceae</taxon>
        <taxon>Talaromyces</taxon>
        <taxon>Talaromyces sect. Talaromyces</taxon>
    </lineage>
</organism>
<evidence type="ECO:0008006" key="4">
    <source>
        <dbReference type="Google" id="ProtNLM"/>
    </source>
</evidence>
<evidence type="ECO:0000256" key="1">
    <source>
        <dbReference type="SAM" id="Coils"/>
    </source>
</evidence>
<name>A0A6V8HFM9_TALPI</name>
<evidence type="ECO:0000313" key="2">
    <source>
        <dbReference type="EMBL" id="GAM39185.1"/>
    </source>
</evidence>
<dbReference type="PANTHER" id="PTHR42070:SF1">
    <property type="entry name" value="FILAMENT ASSOCIATED PROTEIN, PUTATIVE (AFU_ORTHOLOGUE AFUA_8G06630)-RELATED"/>
    <property type="match status" value="1"/>
</dbReference>
<keyword evidence="1" id="KW-0175">Coiled coil</keyword>
<reference evidence="3" key="1">
    <citation type="journal article" date="2015" name="Genome Announc.">
        <title>Draft genome sequence of Talaromyces cellulolyticus strain Y-94, a source of lignocellulosic biomass-degrading enzymes.</title>
        <authorList>
            <person name="Fujii T."/>
            <person name="Koike H."/>
            <person name="Sawayama S."/>
            <person name="Yano S."/>
            <person name="Inoue H."/>
        </authorList>
    </citation>
    <scope>NUCLEOTIDE SEQUENCE [LARGE SCALE GENOMIC DNA]</scope>
    <source>
        <strain evidence="3">Y-94</strain>
    </source>
</reference>
<accession>A0A6V8HFM9</accession>
<dbReference type="Gene3D" id="1.20.5.170">
    <property type="match status" value="1"/>
</dbReference>
<dbReference type="PANTHER" id="PTHR42070">
    <property type="entry name" value="FILAMENT ASSOCIATED PROTEIN, PUTATIVE (AFU_ORTHOLOGUE AFUA_8G06630)-RELATED"/>
    <property type="match status" value="1"/>
</dbReference>
<dbReference type="EMBL" id="DF933830">
    <property type="protein sequence ID" value="GAM39185.1"/>
    <property type="molecule type" value="Genomic_DNA"/>
</dbReference>
<dbReference type="CDD" id="cd14688">
    <property type="entry name" value="bZIP_YAP"/>
    <property type="match status" value="1"/>
</dbReference>
<keyword evidence="3" id="KW-1185">Reference proteome</keyword>
<evidence type="ECO:0000313" key="3">
    <source>
        <dbReference type="Proteomes" id="UP000053095"/>
    </source>
</evidence>
<feature type="coiled-coil region" evidence="1">
    <location>
        <begin position="5"/>
        <end position="78"/>
    </location>
</feature>